<feature type="binding site" evidence="8">
    <location>
        <begin position="17"/>
        <end position="19"/>
    </location>
    <ligand>
        <name>shikimate</name>
        <dbReference type="ChEBI" id="CHEBI:36208"/>
    </ligand>
</feature>
<dbReference type="GO" id="GO:0005829">
    <property type="term" value="C:cytosol"/>
    <property type="evidence" value="ECO:0007669"/>
    <property type="project" value="TreeGrafter"/>
</dbReference>
<comment type="similarity">
    <text evidence="8">Belongs to the shikimate dehydrogenase family.</text>
</comment>
<dbReference type="GO" id="GO:0004764">
    <property type="term" value="F:shikimate 3-dehydrogenase (NADP+) activity"/>
    <property type="evidence" value="ECO:0007669"/>
    <property type="project" value="UniProtKB-UniRule"/>
</dbReference>
<organism evidence="12 13">
    <name type="scientific">Undibacterium fentianense</name>
    <dbReference type="NCBI Taxonomy" id="2828728"/>
    <lineage>
        <taxon>Bacteria</taxon>
        <taxon>Pseudomonadati</taxon>
        <taxon>Pseudomonadota</taxon>
        <taxon>Betaproteobacteria</taxon>
        <taxon>Burkholderiales</taxon>
        <taxon>Oxalobacteraceae</taxon>
        <taxon>Undibacterium</taxon>
    </lineage>
</organism>
<comment type="function">
    <text evidence="8">Involved in the biosynthesis of the chorismate, which leads to the biosynthesis of aromatic amino acids. Catalyzes the reversible NADPH linked reduction of 3-dehydroshikimate (DHSA) to yield shikimate (SA).</text>
</comment>
<dbReference type="Pfam" id="PF08501">
    <property type="entry name" value="Shikimate_dh_N"/>
    <property type="match status" value="1"/>
</dbReference>
<name>A0A941E145_9BURK</name>
<dbReference type="Pfam" id="PF01488">
    <property type="entry name" value="Shikimate_DH"/>
    <property type="match status" value="1"/>
</dbReference>
<evidence type="ECO:0000259" key="9">
    <source>
        <dbReference type="Pfam" id="PF01488"/>
    </source>
</evidence>
<dbReference type="HAMAP" id="MF_00222">
    <property type="entry name" value="Shikimate_DH_AroE"/>
    <property type="match status" value="1"/>
</dbReference>
<feature type="domain" description="Shikimate dehydrogenase substrate binding N-terminal" evidence="10">
    <location>
        <begin position="9"/>
        <end position="91"/>
    </location>
</feature>
<dbReference type="InterPro" id="IPR041121">
    <property type="entry name" value="SDH_C"/>
</dbReference>
<evidence type="ECO:0000256" key="3">
    <source>
        <dbReference type="ARBA" id="ARBA00022605"/>
    </source>
</evidence>
<dbReference type="InterPro" id="IPR036291">
    <property type="entry name" value="NAD(P)-bd_dom_sf"/>
</dbReference>
<dbReference type="Gene3D" id="3.40.50.10860">
    <property type="entry name" value="Leucine Dehydrogenase, chain A, domain 1"/>
    <property type="match status" value="1"/>
</dbReference>
<dbReference type="InterPro" id="IPR022893">
    <property type="entry name" value="Shikimate_DH_fam"/>
</dbReference>
<evidence type="ECO:0000256" key="5">
    <source>
        <dbReference type="ARBA" id="ARBA00023002"/>
    </source>
</evidence>
<dbReference type="CDD" id="cd01065">
    <property type="entry name" value="NAD_bind_Shikimate_DH"/>
    <property type="match status" value="1"/>
</dbReference>
<feature type="binding site" evidence="8">
    <location>
        <position position="252"/>
    </location>
    <ligand>
        <name>shikimate</name>
        <dbReference type="ChEBI" id="CHEBI:36208"/>
    </ligand>
</feature>
<comment type="caution">
    <text evidence="12">The sequence shown here is derived from an EMBL/GenBank/DDBJ whole genome shotgun (WGS) entry which is preliminary data.</text>
</comment>
<comment type="pathway">
    <text evidence="1 8">Metabolic intermediate biosynthesis; chorismate biosynthesis; chorismate from D-erythrose 4-phosphate and phosphoenolpyruvate: step 4/7.</text>
</comment>
<comment type="subunit">
    <text evidence="8">Homodimer.</text>
</comment>
<proteinExistence type="inferred from homology"/>
<keyword evidence="3 8" id="KW-0028">Amino-acid biosynthesis</keyword>
<dbReference type="EMBL" id="JAGSPJ010000002">
    <property type="protein sequence ID" value="MBR7799342.1"/>
    <property type="molecule type" value="Genomic_DNA"/>
</dbReference>
<sequence>MSLPDQYGVFGNPIQHSKSPIIHALFAEQTGQNLDYRKYLAPLNGFAQSIHQFAESGGLGANVTVPFKIEAFQLADVLSERARMAGAVNTLSFREGKIVGDNTDGAGLVRDIVLNARCPIAGCRVLLLGAGGAARGAILPLLEQNPVRLDIANRTKQKAEDLINLAKREISGGAPIPMQALSWEQLNGNYDVVINATSASLHGDLPPISASIFADRCLAYDMMYGDQVTPFNQFATLAGAQIRDGLGMLVEQAAEAFWIWRGIRPETLKVINALRPRVGV</sequence>
<dbReference type="Gene3D" id="3.40.50.720">
    <property type="entry name" value="NAD(P)-binding Rossmann-like Domain"/>
    <property type="match status" value="1"/>
</dbReference>
<dbReference type="RefSeq" id="WP_212674513.1">
    <property type="nucleotide sequence ID" value="NZ_JAGSPJ010000002.1"/>
</dbReference>
<feature type="binding site" evidence="8">
    <location>
        <position position="64"/>
    </location>
    <ligand>
        <name>shikimate</name>
        <dbReference type="ChEBI" id="CHEBI:36208"/>
    </ligand>
</feature>
<dbReference type="Pfam" id="PF18317">
    <property type="entry name" value="SDH_C"/>
    <property type="match status" value="1"/>
</dbReference>
<dbReference type="PANTHER" id="PTHR21089">
    <property type="entry name" value="SHIKIMATE DEHYDROGENASE"/>
    <property type="match status" value="1"/>
</dbReference>
<feature type="binding site" evidence="8">
    <location>
        <position position="224"/>
    </location>
    <ligand>
        <name>shikimate</name>
        <dbReference type="ChEBI" id="CHEBI:36208"/>
    </ligand>
</feature>
<dbReference type="GO" id="GO:0019632">
    <property type="term" value="P:shikimate metabolic process"/>
    <property type="evidence" value="ECO:0007669"/>
    <property type="project" value="InterPro"/>
</dbReference>
<evidence type="ECO:0000313" key="13">
    <source>
        <dbReference type="Proteomes" id="UP000678545"/>
    </source>
</evidence>
<feature type="binding site" evidence="8">
    <location>
        <position position="245"/>
    </location>
    <ligand>
        <name>NADP(+)</name>
        <dbReference type="ChEBI" id="CHEBI:58349"/>
    </ligand>
</feature>
<comment type="catalytic activity">
    <reaction evidence="7 8">
        <text>shikimate + NADP(+) = 3-dehydroshikimate + NADPH + H(+)</text>
        <dbReference type="Rhea" id="RHEA:17737"/>
        <dbReference type="ChEBI" id="CHEBI:15378"/>
        <dbReference type="ChEBI" id="CHEBI:16630"/>
        <dbReference type="ChEBI" id="CHEBI:36208"/>
        <dbReference type="ChEBI" id="CHEBI:57783"/>
        <dbReference type="ChEBI" id="CHEBI:58349"/>
        <dbReference type="EC" id="1.1.1.25"/>
    </reaction>
</comment>
<dbReference type="NCBIfam" id="NF001310">
    <property type="entry name" value="PRK00258.1-2"/>
    <property type="match status" value="1"/>
</dbReference>
<dbReference type="Proteomes" id="UP000678545">
    <property type="component" value="Unassembled WGS sequence"/>
</dbReference>
<evidence type="ECO:0000256" key="1">
    <source>
        <dbReference type="ARBA" id="ARBA00004871"/>
    </source>
</evidence>
<feature type="binding site" evidence="8">
    <location>
        <begin position="153"/>
        <end position="158"/>
    </location>
    <ligand>
        <name>NADP(+)</name>
        <dbReference type="ChEBI" id="CHEBI:58349"/>
    </ligand>
</feature>
<dbReference type="InterPro" id="IPR011342">
    <property type="entry name" value="Shikimate_DH"/>
</dbReference>
<accession>A0A941E145</accession>
<dbReference type="InterPro" id="IPR013708">
    <property type="entry name" value="Shikimate_DH-bd_N"/>
</dbReference>
<evidence type="ECO:0000256" key="8">
    <source>
        <dbReference type="HAMAP-Rule" id="MF_00222"/>
    </source>
</evidence>
<feature type="binding site" evidence="8">
    <location>
        <begin position="129"/>
        <end position="133"/>
    </location>
    <ligand>
        <name>NADP(+)</name>
        <dbReference type="ChEBI" id="CHEBI:58349"/>
    </ligand>
</feature>
<evidence type="ECO:0000256" key="7">
    <source>
        <dbReference type="ARBA" id="ARBA00049442"/>
    </source>
</evidence>
<keyword evidence="6 8" id="KW-0057">Aromatic amino acid biosynthesis</keyword>
<evidence type="ECO:0000259" key="10">
    <source>
        <dbReference type="Pfam" id="PF08501"/>
    </source>
</evidence>
<evidence type="ECO:0000256" key="6">
    <source>
        <dbReference type="ARBA" id="ARBA00023141"/>
    </source>
</evidence>
<gene>
    <name evidence="8 12" type="primary">aroE</name>
    <name evidence="12" type="ORF">KDM90_04955</name>
</gene>
<dbReference type="FunFam" id="3.40.50.10860:FF:000006">
    <property type="entry name" value="Shikimate dehydrogenase (NADP(+))"/>
    <property type="match status" value="1"/>
</dbReference>
<dbReference type="GO" id="GO:0008652">
    <property type="term" value="P:amino acid biosynthetic process"/>
    <property type="evidence" value="ECO:0007669"/>
    <property type="project" value="UniProtKB-KW"/>
</dbReference>
<feature type="binding site" evidence="8">
    <location>
        <position position="222"/>
    </location>
    <ligand>
        <name>NADP(+)</name>
        <dbReference type="ChEBI" id="CHEBI:58349"/>
    </ligand>
</feature>
<evidence type="ECO:0000256" key="2">
    <source>
        <dbReference type="ARBA" id="ARBA00012962"/>
    </source>
</evidence>
<dbReference type="SUPFAM" id="SSF51735">
    <property type="entry name" value="NAD(P)-binding Rossmann-fold domains"/>
    <property type="match status" value="1"/>
</dbReference>
<dbReference type="EC" id="1.1.1.25" evidence="2 8"/>
<keyword evidence="5 8" id="KW-0560">Oxidoreductase</keyword>
<dbReference type="InterPro" id="IPR006151">
    <property type="entry name" value="Shikm_DH/Glu-tRNA_Rdtase"/>
</dbReference>
<dbReference type="SUPFAM" id="SSF53223">
    <property type="entry name" value="Aminoacid dehydrogenase-like, N-terminal domain"/>
    <property type="match status" value="1"/>
</dbReference>
<protein>
    <recommendedName>
        <fullName evidence="2 8">Shikimate dehydrogenase (NADP(+))</fullName>
        <shortName evidence="8">SDH</shortName>
        <ecNumber evidence="2 8">1.1.1.25</ecNumber>
    </recommendedName>
</protein>
<dbReference type="GO" id="GO:0009423">
    <property type="term" value="P:chorismate biosynthetic process"/>
    <property type="evidence" value="ECO:0007669"/>
    <property type="project" value="UniProtKB-UniRule"/>
</dbReference>
<dbReference type="NCBIfam" id="TIGR00507">
    <property type="entry name" value="aroE"/>
    <property type="match status" value="1"/>
</dbReference>
<feature type="binding site" evidence="8">
    <location>
        <position position="80"/>
    </location>
    <ligand>
        <name>NADP(+)</name>
        <dbReference type="ChEBI" id="CHEBI:58349"/>
    </ligand>
</feature>
<feature type="binding site" evidence="8">
    <location>
        <position position="89"/>
    </location>
    <ligand>
        <name>shikimate</name>
        <dbReference type="ChEBI" id="CHEBI:36208"/>
    </ligand>
</feature>
<reference evidence="12" key="1">
    <citation type="submission" date="2021-04" db="EMBL/GenBank/DDBJ databases">
        <title>novel species isolated from subtropical streams in China.</title>
        <authorList>
            <person name="Lu H."/>
        </authorList>
    </citation>
    <scope>NUCLEOTIDE SEQUENCE</scope>
    <source>
        <strain evidence="12">FT137W</strain>
    </source>
</reference>
<feature type="active site" description="Proton acceptor" evidence="8">
    <location>
        <position position="68"/>
    </location>
</feature>
<feature type="domain" description="SDH C-terminal" evidence="11">
    <location>
        <begin position="245"/>
        <end position="275"/>
    </location>
</feature>
<keyword evidence="4 8" id="KW-0521">NADP</keyword>
<feature type="binding site" evidence="8">
    <location>
        <position position="104"/>
    </location>
    <ligand>
        <name>shikimate</name>
        <dbReference type="ChEBI" id="CHEBI:36208"/>
    </ligand>
</feature>
<dbReference type="GO" id="GO:0050661">
    <property type="term" value="F:NADP binding"/>
    <property type="evidence" value="ECO:0007669"/>
    <property type="project" value="InterPro"/>
</dbReference>
<evidence type="ECO:0000259" key="11">
    <source>
        <dbReference type="Pfam" id="PF18317"/>
    </source>
</evidence>
<evidence type="ECO:0000256" key="4">
    <source>
        <dbReference type="ARBA" id="ARBA00022857"/>
    </source>
</evidence>
<evidence type="ECO:0000313" key="12">
    <source>
        <dbReference type="EMBL" id="MBR7799342.1"/>
    </source>
</evidence>
<dbReference type="GO" id="GO:0009073">
    <property type="term" value="P:aromatic amino acid family biosynthetic process"/>
    <property type="evidence" value="ECO:0007669"/>
    <property type="project" value="UniProtKB-KW"/>
</dbReference>
<dbReference type="PANTHER" id="PTHR21089:SF1">
    <property type="entry name" value="BIFUNCTIONAL 3-DEHYDROQUINATE DEHYDRATASE_SHIKIMATE DEHYDROGENASE, CHLOROPLASTIC"/>
    <property type="match status" value="1"/>
</dbReference>
<feature type="domain" description="Quinate/shikimate 5-dehydrogenase/glutamyl-tRNA reductase" evidence="9">
    <location>
        <begin position="120"/>
        <end position="200"/>
    </location>
</feature>
<keyword evidence="13" id="KW-1185">Reference proteome</keyword>
<dbReference type="AlphaFoldDB" id="A0A941E145"/>
<dbReference type="InterPro" id="IPR046346">
    <property type="entry name" value="Aminoacid_DH-like_N_sf"/>
</dbReference>